<protein>
    <submittedName>
        <fullName evidence="9">ABC transporter permease</fullName>
    </submittedName>
</protein>
<dbReference type="Pfam" id="PF02687">
    <property type="entry name" value="FtsX"/>
    <property type="match status" value="2"/>
</dbReference>
<feature type="transmembrane region" description="Helical" evidence="7">
    <location>
        <begin position="553"/>
        <end position="574"/>
    </location>
</feature>
<keyword evidence="10" id="KW-1185">Reference proteome</keyword>
<organism evidence="9 10">
    <name type="scientific">Alloscardovia macacae</name>
    <dbReference type="NCBI Taxonomy" id="1160091"/>
    <lineage>
        <taxon>Bacteria</taxon>
        <taxon>Bacillati</taxon>
        <taxon>Actinomycetota</taxon>
        <taxon>Actinomycetes</taxon>
        <taxon>Bifidobacteriales</taxon>
        <taxon>Bifidobacteriaceae</taxon>
        <taxon>Alloscardovia</taxon>
    </lineage>
</organism>
<evidence type="ECO:0000313" key="9">
    <source>
        <dbReference type="EMBL" id="OZG53702.1"/>
    </source>
</evidence>
<evidence type="ECO:0000256" key="7">
    <source>
        <dbReference type="SAM" id="Phobius"/>
    </source>
</evidence>
<dbReference type="InterPro" id="IPR038766">
    <property type="entry name" value="Membrane_comp_ABC_pdt"/>
</dbReference>
<name>A0A261F3L4_9BIFI</name>
<dbReference type="GO" id="GO:0005886">
    <property type="term" value="C:plasma membrane"/>
    <property type="evidence" value="ECO:0007669"/>
    <property type="project" value="UniProtKB-SubCell"/>
</dbReference>
<sequence length="1086" mass="119110">MSKRILHKDIRISFTKSLTRFISILCLIALGSFALVGLYVTGPDMRATGASYFAEHKLADVSVIGDYGIDEANEKAISSVSGIQHLEYGYLKDVTVTNTDTSMRIYSQTKDLSLYELKSGRMPKTSTEIALDPRFESDGKYKLGSTIDFTEKEDAAGHTVLRHHSFTVVGFAQSSELMSTINRGQSTAGTGELEGYGVVTPDAFDSDVYMIARLSFTDTQGLDPYSDEYTQKITQHKKALDTALEDQPSERLAAIKKTYQEKIDEAQTKVDDAKKQLSDAHDTLTEGDKQLADARTQYANGKNTYETKKADAARQLASARAQLNTGRAQLEAAQEQVRQQSDALNQAQNQLSQARAQLDAAQADYAQKDQQVTQLEQAAAAGLLGGTQEEQTQQVQQARAQLNAAKAQLDAKEAEYAQNAQKIQAGQNQLNAARAQIAQKQEELAQGEKTYSARKQQADAQLNAARAQLDEANATIERKSQELADGWAQYNEKEPSARAEIEDGEAKIADAQSQLDALTKPVYSLDTRRELPGSEGYRIYSSVSNIVDALARVFPLVLYFVAALVTLTTMARFVDEERINSGTLKALGYTNRDIVKKFTVYGMAAGLAGSLIGIIAGHLLLPSIVYSVYAKSFSYPRIQLHFYPFITLVALALAFLSTVLPAWLAARKELRDKPTELLLPKAPEQGSRILLECITPLWSRMSFNHKVTARNIFRYKKRMLMTVFGVCGSVMLIFAGFSVQHSVSGINERQFGQIMTYDLIVAEKSGATSAERDAIEKLLDSLAVHSHAGVHYESVTKTAGAHNDKQEIRLIVPESADELGQYIRLQQRANGEALSLSSGSSADGAVISERLAQLTGAQVGSTFTFTDADGTSRTVRISGITEMYTGHFLFMNRSVYEKTYGTSYATNAYLVTLKDRSMENAQKQASAFVALDGVKGVVQNTTMMNQISTIVTSLNRIMQILIIVAILLAVVILYNLTNINVSERIRELSTIKVLGFFNKEVTMYIFRETILLTAAGILVGYGLGDALFQYIITVVPPDEVMFNPGLGAKAFVVPVIVVGVITAALGVLIHHRLTKVDMLQALKSVE</sequence>
<dbReference type="Gene3D" id="1.10.287.2610">
    <property type="match status" value="1"/>
</dbReference>
<evidence type="ECO:0000259" key="8">
    <source>
        <dbReference type="Pfam" id="PF02687"/>
    </source>
</evidence>
<evidence type="ECO:0000313" key="10">
    <source>
        <dbReference type="Proteomes" id="UP000243657"/>
    </source>
</evidence>
<dbReference type="EMBL" id="MWWT01000008">
    <property type="protein sequence ID" value="OZG53702.1"/>
    <property type="molecule type" value="Genomic_DNA"/>
</dbReference>
<evidence type="ECO:0000256" key="4">
    <source>
        <dbReference type="ARBA" id="ARBA00022989"/>
    </source>
</evidence>
<dbReference type="Gene3D" id="1.10.287.1490">
    <property type="match status" value="1"/>
</dbReference>
<keyword evidence="5 7" id="KW-0472">Membrane</keyword>
<feature type="transmembrane region" description="Helical" evidence="7">
    <location>
        <begin position="21"/>
        <end position="40"/>
    </location>
</feature>
<dbReference type="RefSeq" id="WP_094726890.1">
    <property type="nucleotide sequence ID" value="NZ_JBHLWS010000009.1"/>
</dbReference>
<dbReference type="PANTHER" id="PTHR30287">
    <property type="entry name" value="MEMBRANE COMPONENT OF PREDICTED ABC SUPERFAMILY METABOLITE UPTAKE TRANSPORTER"/>
    <property type="match status" value="1"/>
</dbReference>
<evidence type="ECO:0000256" key="1">
    <source>
        <dbReference type="ARBA" id="ARBA00004651"/>
    </source>
</evidence>
<evidence type="ECO:0000256" key="5">
    <source>
        <dbReference type="ARBA" id="ARBA00023136"/>
    </source>
</evidence>
<dbReference type="PANTHER" id="PTHR30287:SF1">
    <property type="entry name" value="INNER MEMBRANE PROTEIN"/>
    <property type="match status" value="1"/>
</dbReference>
<feature type="transmembrane region" description="Helical" evidence="7">
    <location>
        <begin position="1051"/>
        <end position="1069"/>
    </location>
</feature>
<feature type="domain" description="ABC3 transporter permease C-terminal" evidence="8">
    <location>
        <begin position="553"/>
        <end position="669"/>
    </location>
</feature>
<evidence type="ECO:0000256" key="6">
    <source>
        <dbReference type="SAM" id="Coils"/>
    </source>
</evidence>
<evidence type="ECO:0000256" key="2">
    <source>
        <dbReference type="ARBA" id="ARBA00022475"/>
    </source>
</evidence>
<feature type="transmembrane region" description="Helical" evidence="7">
    <location>
        <begin position="957"/>
        <end position="976"/>
    </location>
</feature>
<dbReference type="Proteomes" id="UP000243657">
    <property type="component" value="Unassembled WGS sequence"/>
</dbReference>
<keyword evidence="2" id="KW-1003">Cell membrane</keyword>
<comment type="subcellular location">
    <subcellularLocation>
        <location evidence="1">Cell membrane</location>
        <topology evidence="1">Multi-pass membrane protein</topology>
    </subcellularLocation>
</comment>
<dbReference type="InterPro" id="IPR003838">
    <property type="entry name" value="ABC3_permease_C"/>
</dbReference>
<feature type="transmembrane region" description="Helical" evidence="7">
    <location>
        <begin position="719"/>
        <end position="739"/>
    </location>
</feature>
<keyword evidence="3 7" id="KW-0812">Transmembrane</keyword>
<evidence type="ECO:0000256" key="3">
    <source>
        <dbReference type="ARBA" id="ARBA00022692"/>
    </source>
</evidence>
<keyword evidence="4 7" id="KW-1133">Transmembrane helix</keyword>
<comment type="caution">
    <text evidence="9">The sequence shown here is derived from an EMBL/GenBank/DDBJ whole genome shotgun (WGS) entry which is preliminary data.</text>
</comment>
<reference evidence="9 10" key="1">
    <citation type="journal article" date="2017" name="BMC Genomics">
        <title>Comparative genomic and phylogenomic analyses of the Bifidobacteriaceae family.</title>
        <authorList>
            <person name="Lugli G.A."/>
            <person name="Milani C."/>
            <person name="Turroni F."/>
            <person name="Duranti S."/>
            <person name="Mancabelli L."/>
            <person name="Mangifesta M."/>
            <person name="Ferrario C."/>
            <person name="Modesto M."/>
            <person name="Mattarelli P."/>
            <person name="Jiri K."/>
            <person name="van Sinderen D."/>
            <person name="Ventura M."/>
        </authorList>
    </citation>
    <scope>NUCLEOTIDE SEQUENCE [LARGE SCALE GENOMIC DNA]</scope>
    <source>
        <strain evidence="9 10">DSM 24762</strain>
    </source>
</reference>
<feature type="transmembrane region" description="Helical" evidence="7">
    <location>
        <begin position="641"/>
        <end position="664"/>
    </location>
</feature>
<feature type="coiled-coil region" evidence="6">
    <location>
        <begin position="249"/>
        <end position="482"/>
    </location>
</feature>
<proteinExistence type="predicted"/>
<keyword evidence="6" id="KW-0175">Coiled coil</keyword>
<feature type="transmembrane region" description="Helical" evidence="7">
    <location>
        <begin position="1009"/>
        <end position="1031"/>
    </location>
</feature>
<feature type="transmembrane region" description="Helical" evidence="7">
    <location>
        <begin position="598"/>
        <end position="621"/>
    </location>
</feature>
<gene>
    <name evidence="9" type="ORF">ALMA_1267</name>
</gene>
<accession>A0A261F3L4</accession>
<feature type="domain" description="ABC3 transporter permease C-terminal" evidence="8">
    <location>
        <begin position="960"/>
        <end position="1067"/>
    </location>
</feature>
<dbReference type="AlphaFoldDB" id="A0A261F3L4"/>